<feature type="region of interest" description="Disordered" evidence="1">
    <location>
        <begin position="1"/>
        <end position="27"/>
    </location>
</feature>
<gene>
    <name evidence="2" type="ORF">AGABI1DRAFT_103055</name>
</gene>
<dbReference type="GeneID" id="18821878"/>
<evidence type="ECO:0000256" key="1">
    <source>
        <dbReference type="SAM" id="MobiDB-lite"/>
    </source>
</evidence>
<evidence type="ECO:0000313" key="3">
    <source>
        <dbReference type="Proteomes" id="UP000008493"/>
    </source>
</evidence>
<proteinExistence type="predicted"/>
<dbReference type="KEGG" id="abp:AGABI1DRAFT103055"/>
<feature type="compositionally biased region" description="Basic and acidic residues" evidence="1">
    <location>
        <begin position="10"/>
        <end position="22"/>
    </location>
</feature>
<dbReference type="AlphaFoldDB" id="K5WX92"/>
<dbReference type="InParanoid" id="K5WX92"/>
<dbReference type="EMBL" id="JH971417">
    <property type="protein sequence ID" value="EKM75192.1"/>
    <property type="molecule type" value="Genomic_DNA"/>
</dbReference>
<sequence length="100" mass="11291">MLQTHSIESGLRESTKDVDDLPVKLNQHNTGSMTTIRTYLVPLQTTHKRHIWRSTWIAAVKLSTTAKQTRPTAIAGWVRKVEYSYSYGPPGNSECLIYAS</sequence>
<organism evidence="2 3">
    <name type="scientific">Agaricus bisporus var. burnettii (strain JB137-S8 / ATCC MYA-4627 / FGSC 10392)</name>
    <name type="common">White button mushroom</name>
    <dbReference type="NCBI Taxonomy" id="597362"/>
    <lineage>
        <taxon>Eukaryota</taxon>
        <taxon>Fungi</taxon>
        <taxon>Dikarya</taxon>
        <taxon>Basidiomycota</taxon>
        <taxon>Agaricomycotina</taxon>
        <taxon>Agaricomycetes</taxon>
        <taxon>Agaricomycetidae</taxon>
        <taxon>Agaricales</taxon>
        <taxon>Agaricineae</taxon>
        <taxon>Agaricaceae</taxon>
        <taxon>Agaricus</taxon>
    </lineage>
</organism>
<evidence type="ECO:0000313" key="2">
    <source>
        <dbReference type="EMBL" id="EKM75192.1"/>
    </source>
</evidence>
<dbReference type="Proteomes" id="UP000008493">
    <property type="component" value="Unassembled WGS sequence"/>
</dbReference>
<name>K5WX92_AGABU</name>
<keyword evidence="3" id="KW-1185">Reference proteome</keyword>
<dbReference type="RefSeq" id="XP_007334135.1">
    <property type="nucleotide sequence ID" value="XM_007334073.1"/>
</dbReference>
<reference evidence="3" key="1">
    <citation type="journal article" date="2012" name="Proc. Natl. Acad. Sci. U.S.A.">
        <title>Genome sequence of the button mushroom Agaricus bisporus reveals mechanisms governing adaptation to a humic-rich ecological niche.</title>
        <authorList>
            <person name="Morin E."/>
            <person name="Kohler A."/>
            <person name="Baker A.R."/>
            <person name="Foulongne-Oriol M."/>
            <person name="Lombard V."/>
            <person name="Nagy L.G."/>
            <person name="Ohm R.A."/>
            <person name="Patyshakuliyeva A."/>
            <person name="Brun A."/>
            <person name="Aerts A.L."/>
            <person name="Bailey A.M."/>
            <person name="Billette C."/>
            <person name="Coutinho P.M."/>
            <person name="Deakin G."/>
            <person name="Doddapaneni H."/>
            <person name="Floudas D."/>
            <person name="Grimwood J."/>
            <person name="Hilden K."/>
            <person name="Kuees U."/>
            <person name="LaButti K.M."/>
            <person name="Lapidus A."/>
            <person name="Lindquist E.A."/>
            <person name="Lucas S.M."/>
            <person name="Murat C."/>
            <person name="Riley R.W."/>
            <person name="Salamov A.A."/>
            <person name="Schmutz J."/>
            <person name="Subramanian V."/>
            <person name="Woesten H.A.B."/>
            <person name="Xu J."/>
            <person name="Eastwood D.C."/>
            <person name="Foster G.D."/>
            <person name="Sonnenberg A.S."/>
            <person name="Cullen D."/>
            <person name="de Vries R.P."/>
            <person name="Lundell T."/>
            <person name="Hibbett D.S."/>
            <person name="Henrissat B."/>
            <person name="Burton K.S."/>
            <person name="Kerrigan R.W."/>
            <person name="Challen M.P."/>
            <person name="Grigoriev I.V."/>
            <person name="Martin F."/>
        </authorList>
    </citation>
    <scope>NUCLEOTIDE SEQUENCE [LARGE SCALE GENOMIC DNA]</scope>
    <source>
        <strain evidence="3">JB137-S8 / ATCC MYA-4627 / FGSC 10392</strain>
    </source>
</reference>
<dbReference type="HOGENOM" id="CLU_2359201_0_0_1"/>
<dbReference type="OMA" id="THKRHIW"/>
<accession>K5WX92</accession>
<protein>
    <submittedName>
        <fullName evidence="2">Uncharacterized protein</fullName>
    </submittedName>
</protein>